<sequence length="246" mass="27630">MLSTNFQSSCRAKNQKRVVCFQNFIGRNLNITRAHNVNRNILSTHFKLSRYVPAYDPARKPLYPPNEYHVQQKKEPEGPAASRNVADLVYLSELLAIQQSDGPKNLGFFGTRNMGATHQKLVEMLSYAYALTGNHIYTSGATGTNAAVIKGALRAGPDAKLTVILPQSLYRQSAESRELLQQVKDIEEMPQNNALTLFEASRSCNEKIISKIHQVVCFAFHDSRLLLETCAAAREMHKIVTLFYLD</sequence>
<dbReference type="EMBL" id="HBFM01014351">
    <property type="protein sequence ID" value="CAD8772549.1"/>
    <property type="molecule type" value="Transcribed_RNA"/>
</dbReference>
<evidence type="ECO:0000313" key="1">
    <source>
        <dbReference type="EMBL" id="CAD8772549.1"/>
    </source>
</evidence>
<name>A0A7S0YIP5_9CHLO</name>
<protein>
    <submittedName>
        <fullName evidence="1">Uncharacterized protein</fullName>
    </submittedName>
</protein>
<proteinExistence type="predicted"/>
<reference evidence="1" key="1">
    <citation type="submission" date="2021-01" db="EMBL/GenBank/DDBJ databases">
        <authorList>
            <person name="Corre E."/>
            <person name="Pelletier E."/>
            <person name="Niang G."/>
            <person name="Scheremetjew M."/>
            <person name="Finn R."/>
            <person name="Kale V."/>
            <person name="Holt S."/>
            <person name="Cochrane G."/>
            <person name="Meng A."/>
            <person name="Brown T."/>
            <person name="Cohen L."/>
        </authorList>
    </citation>
    <scope>NUCLEOTIDE SEQUENCE</scope>
    <source>
        <strain evidence="1">SAG 63-3</strain>
    </source>
</reference>
<dbReference type="Gene3D" id="3.40.50.450">
    <property type="match status" value="1"/>
</dbReference>
<gene>
    <name evidence="1" type="ORF">PPAR00522_LOCUS8954</name>
</gene>
<dbReference type="AlphaFoldDB" id="A0A7S0YIP5"/>
<dbReference type="SUPFAM" id="SSF102405">
    <property type="entry name" value="MCP/YpsA-like"/>
    <property type="match status" value="1"/>
</dbReference>
<organism evidence="1">
    <name type="scientific">Polytomella parva</name>
    <dbReference type="NCBI Taxonomy" id="51329"/>
    <lineage>
        <taxon>Eukaryota</taxon>
        <taxon>Viridiplantae</taxon>
        <taxon>Chlorophyta</taxon>
        <taxon>core chlorophytes</taxon>
        <taxon>Chlorophyceae</taxon>
        <taxon>CS clade</taxon>
        <taxon>Chlamydomonadales</taxon>
        <taxon>Chlamydomonadaceae</taxon>
        <taxon>Polytomella</taxon>
    </lineage>
</organism>
<accession>A0A7S0YIP5</accession>